<dbReference type="EMBL" id="JAWDGP010001965">
    <property type="protein sequence ID" value="KAK3786450.1"/>
    <property type="molecule type" value="Genomic_DNA"/>
</dbReference>
<keyword evidence="2 3" id="KW-1015">Disulfide bond</keyword>
<dbReference type="CDD" id="cd07066">
    <property type="entry name" value="CRD_FZ"/>
    <property type="match status" value="2"/>
</dbReference>
<evidence type="ECO:0000256" key="1">
    <source>
        <dbReference type="ARBA" id="ARBA00022473"/>
    </source>
</evidence>
<dbReference type="SMART" id="SM00063">
    <property type="entry name" value="FRI"/>
    <property type="match status" value="2"/>
</dbReference>
<dbReference type="PROSITE" id="PS50038">
    <property type="entry name" value="FZ"/>
    <property type="match status" value="2"/>
</dbReference>
<evidence type="ECO:0000313" key="6">
    <source>
        <dbReference type="Proteomes" id="UP001283361"/>
    </source>
</evidence>
<feature type="domain" description="FZ" evidence="4">
    <location>
        <begin position="368"/>
        <end position="488"/>
    </location>
</feature>
<evidence type="ECO:0000259" key="4">
    <source>
        <dbReference type="PROSITE" id="PS50038"/>
    </source>
</evidence>
<comment type="caution">
    <text evidence="5">The sequence shown here is derived from an EMBL/GenBank/DDBJ whole genome shotgun (WGS) entry which is preliminary data.</text>
</comment>
<dbReference type="GO" id="GO:0060070">
    <property type="term" value="P:canonical Wnt signaling pathway"/>
    <property type="evidence" value="ECO:0007669"/>
    <property type="project" value="TreeGrafter"/>
</dbReference>
<dbReference type="InterPro" id="IPR015526">
    <property type="entry name" value="Frizzled/SFRP"/>
</dbReference>
<evidence type="ECO:0000256" key="2">
    <source>
        <dbReference type="ARBA" id="ARBA00023157"/>
    </source>
</evidence>
<dbReference type="SUPFAM" id="SSF63501">
    <property type="entry name" value="Frizzled cysteine-rich domain"/>
    <property type="match status" value="2"/>
</dbReference>
<keyword evidence="6" id="KW-1185">Reference proteome</keyword>
<feature type="disulfide bond" evidence="3">
    <location>
        <begin position="419"/>
        <end position="457"/>
    </location>
</feature>
<gene>
    <name evidence="5" type="ORF">RRG08_016361</name>
</gene>
<protein>
    <recommendedName>
        <fullName evidence="4">FZ domain-containing protein</fullName>
    </recommendedName>
</protein>
<feature type="disulfide bond" evidence="3">
    <location>
        <begin position="450"/>
        <end position="474"/>
    </location>
</feature>
<dbReference type="GO" id="GO:0035567">
    <property type="term" value="P:non-canonical Wnt signaling pathway"/>
    <property type="evidence" value="ECO:0007669"/>
    <property type="project" value="TreeGrafter"/>
</dbReference>
<dbReference type="GO" id="GO:0017147">
    <property type="term" value="F:Wnt-protein binding"/>
    <property type="evidence" value="ECO:0007669"/>
    <property type="project" value="TreeGrafter"/>
</dbReference>
<dbReference type="GO" id="GO:0005886">
    <property type="term" value="C:plasma membrane"/>
    <property type="evidence" value="ECO:0007669"/>
    <property type="project" value="TreeGrafter"/>
</dbReference>
<comment type="caution">
    <text evidence="3">Lacks conserved residue(s) required for the propagation of feature annotation.</text>
</comment>
<dbReference type="Gene3D" id="1.10.2000.10">
    <property type="entry name" value="Frizzled cysteine-rich domain"/>
    <property type="match status" value="2"/>
</dbReference>
<dbReference type="AlphaFoldDB" id="A0AAE1DXZ2"/>
<organism evidence="5 6">
    <name type="scientific">Elysia crispata</name>
    <name type="common">lettuce slug</name>
    <dbReference type="NCBI Taxonomy" id="231223"/>
    <lineage>
        <taxon>Eukaryota</taxon>
        <taxon>Metazoa</taxon>
        <taxon>Spiralia</taxon>
        <taxon>Lophotrochozoa</taxon>
        <taxon>Mollusca</taxon>
        <taxon>Gastropoda</taxon>
        <taxon>Heterobranchia</taxon>
        <taxon>Euthyneura</taxon>
        <taxon>Panpulmonata</taxon>
        <taxon>Sacoglossa</taxon>
        <taxon>Placobranchoidea</taxon>
        <taxon>Plakobranchidae</taxon>
        <taxon>Elysia</taxon>
    </lineage>
</organism>
<sequence>MTQYTGTYRSHQRIDSLDIAFHGSLTQSITRHGRIKPMITEITPLSRKLDKSRSTTYTNVAVERKNQADIRLPNTSSGFIAPDRGYPIPLLDSSPQIEATQYLIWIPRPRSRLPNTYPVSSPLIEATQYLFWIPRPRSSLPNTSSGFIAPDRGYPIPLLDSSPQIEATQYLCWIPRPRSRLPNTSSNFLAPPPPTIEATQYLFWFPHLPSRLPNTYDGSSMGENISIVVTRRPGLTTQWYDRRSQVGSSRLVKGLWVKACCHISHNTDLTHTETEKRRQPSAIRPFFLHQCIAPLELHAALHCPGSLRGIQHISTATMRPPFGTGTWTIWLALVCCLALCVQQASARGRRSRARSRHRIRRPRAQLAIAGGKCELIQVPMCKNLIPYNTTRLPNKFGHSTQAQVYWAMQRWWPFIDAGCSDNLRNFLCALYLPKCVGERSAPHYPCMETCRKAKMRCRRQMRRQGVKWNKHFKCKRLMSRATNRCVKPQRESRKAMNREYVLCEVNKLSMCQNIPFSQGSLPNMYLQSDLKVIDQEMSQYRELVSSGCSRKLRLFLCGVFMPFCVQGRNHRQDQGNPSLASSHLPPQLDVPFVVPCREWCQEVYDQCSGEYQQRTHGLPWPGKFHCHRFPSYTDQYGRRNMSHGEEIPTIPCTMPPLDLGGDY</sequence>
<evidence type="ECO:0000256" key="3">
    <source>
        <dbReference type="PROSITE-ProRule" id="PRU00090"/>
    </source>
</evidence>
<dbReference type="InterPro" id="IPR036790">
    <property type="entry name" value="Frizzled_dom_sf"/>
</dbReference>
<dbReference type="Pfam" id="PF01392">
    <property type="entry name" value="Fz"/>
    <property type="match status" value="2"/>
</dbReference>
<accession>A0AAE1DXZ2</accession>
<proteinExistence type="predicted"/>
<feature type="disulfide bond" evidence="3">
    <location>
        <begin position="511"/>
        <end position="557"/>
    </location>
</feature>
<evidence type="ECO:0000313" key="5">
    <source>
        <dbReference type="EMBL" id="KAK3786450.1"/>
    </source>
</evidence>
<dbReference type="PANTHER" id="PTHR11309:SF126">
    <property type="entry name" value="FRIZZLED-2"/>
    <property type="match status" value="1"/>
</dbReference>
<feature type="disulfide bond" evidence="3">
    <location>
        <begin position="503"/>
        <end position="564"/>
    </location>
</feature>
<dbReference type="GO" id="GO:0042813">
    <property type="term" value="F:Wnt receptor activity"/>
    <property type="evidence" value="ECO:0007669"/>
    <property type="project" value="TreeGrafter"/>
</dbReference>
<keyword evidence="1" id="KW-0217">Developmental protein</keyword>
<feature type="domain" description="FZ" evidence="4">
    <location>
        <begin position="498"/>
        <end position="655"/>
    </location>
</feature>
<dbReference type="Proteomes" id="UP001283361">
    <property type="component" value="Unassembled WGS sequence"/>
</dbReference>
<reference evidence="5" key="1">
    <citation type="journal article" date="2023" name="G3 (Bethesda)">
        <title>A reference genome for the long-term kleptoplast-retaining sea slug Elysia crispata morphotype clarki.</title>
        <authorList>
            <person name="Eastman K.E."/>
            <person name="Pendleton A.L."/>
            <person name="Shaikh M.A."/>
            <person name="Suttiyut T."/>
            <person name="Ogas R."/>
            <person name="Tomko P."/>
            <person name="Gavelis G."/>
            <person name="Widhalm J.R."/>
            <person name="Wisecaver J.H."/>
        </authorList>
    </citation>
    <scope>NUCLEOTIDE SEQUENCE</scope>
    <source>
        <strain evidence="5">ECLA1</strain>
    </source>
</reference>
<dbReference type="PANTHER" id="PTHR11309">
    <property type="entry name" value="FRIZZLED"/>
    <property type="match status" value="1"/>
</dbReference>
<name>A0AAE1DXZ2_9GAST</name>
<dbReference type="InterPro" id="IPR020067">
    <property type="entry name" value="Frizzled_dom"/>
</dbReference>